<keyword evidence="4" id="KW-1185">Reference proteome</keyword>
<sequence length="123" mass="13486">MSDLSKDMDGNQGQRGGQGEGRRDQKPTELQSDLDGEQAPKIAPTQSKQIAAPQTIRDDAQEPVKKSSTRDEKENDVPSITSAFDAATLKKQTVPQLKDILRERGLKLSGKKAELIERINSSL</sequence>
<proteinExistence type="predicted"/>
<feature type="region of interest" description="Disordered" evidence="1">
    <location>
        <begin position="1"/>
        <end position="80"/>
    </location>
</feature>
<evidence type="ECO:0000313" key="4">
    <source>
        <dbReference type="Proteomes" id="UP000095751"/>
    </source>
</evidence>
<dbReference type="SMART" id="SM00513">
    <property type="entry name" value="SAP"/>
    <property type="match status" value="1"/>
</dbReference>
<evidence type="ECO:0000313" key="3">
    <source>
        <dbReference type="EMBL" id="OEU18557.1"/>
    </source>
</evidence>
<evidence type="ECO:0000259" key="2">
    <source>
        <dbReference type="PROSITE" id="PS50800"/>
    </source>
</evidence>
<gene>
    <name evidence="3" type="ORF">FRACYDRAFT_268349</name>
</gene>
<dbReference type="EMBL" id="KV784356">
    <property type="protein sequence ID" value="OEU18557.1"/>
    <property type="molecule type" value="Genomic_DNA"/>
</dbReference>
<dbReference type="KEGG" id="fcy:FRACYDRAFT_268349"/>
<dbReference type="SUPFAM" id="SSF68906">
    <property type="entry name" value="SAP domain"/>
    <property type="match status" value="1"/>
</dbReference>
<name>A0A1E7FK92_9STRA</name>
<dbReference type="InParanoid" id="A0A1E7FK92"/>
<organism evidence="3 4">
    <name type="scientific">Fragilariopsis cylindrus CCMP1102</name>
    <dbReference type="NCBI Taxonomy" id="635003"/>
    <lineage>
        <taxon>Eukaryota</taxon>
        <taxon>Sar</taxon>
        <taxon>Stramenopiles</taxon>
        <taxon>Ochrophyta</taxon>
        <taxon>Bacillariophyta</taxon>
        <taxon>Bacillariophyceae</taxon>
        <taxon>Bacillariophycidae</taxon>
        <taxon>Bacillariales</taxon>
        <taxon>Bacillariaceae</taxon>
        <taxon>Fragilariopsis</taxon>
    </lineage>
</organism>
<protein>
    <recommendedName>
        <fullName evidence="2">SAP domain-containing protein</fullName>
    </recommendedName>
</protein>
<dbReference type="AlphaFoldDB" id="A0A1E7FK92"/>
<accession>A0A1E7FK92</accession>
<dbReference type="Gene3D" id="1.10.720.30">
    <property type="entry name" value="SAP domain"/>
    <property type="match status" value="1"/>
</dbReference>
<feature type="domain" description="SAP" evidence="2">
    <location>
        <begin position="89"/>
        <end position="123"/>
    </location>
</feature>
<dbReference type="Pfam" id="PF02037">
    <property type="entry name" value="SAP"/>
    <property type="match status" value="1"/>
</dbReference>
<evidence type="ECO:0000256" key="1">
    <source>
        <dbReference type="SAM" id="MobiDB-lite"/>
    </source>
</evidence>
<reference evidence="3 4" key="1">
    <citation type="submission" date="2016-09" db="EMBL/GenBank/DDBJ databases">
        <title>Extensive genetic diversity and differential bi-allelic expression allows diatom success in the polar Southern Ocean.</title>
        <authorList>
            <consortium name="DOE Joint Genome Institute"/>
            <person name="Mock T."/>
            <person name="Otillar R.P."/>
            <person name="Strauss J."/>
            <person name="Dupont C."/>
            <person name="Frickenhaus S."/>
            <person name="Maumus F."/>
            <person name="Mcmullan M."/>
            <person name="Sanges R."/>
            <person name="Schmutz J."/>
            <person name="Toseland A."/>
            <person name="Valas R."/>
            <person name="Veluchamy A."/>
            <person name="Ward B.J."/>
            <person name="Allen A."/>
            <person name="Barry K."/>
            <person name="Falciatore A."/>
            <person name="Ferrante M."/>
            <person name="Fortunato A.E."/>
            <person name="Gloeckner G."/>
            <person name="Gruber A."/>
            <person name="Hipkin R."/>
            <person name="Janech M."/>
            <person name="Kroth P."/>
            <person name="Leese F."/>
            <person name="Lindquist E."/>
            <person name="Lyon B.R."/>
            <person name="Martin J."/>
            <person name="Mayer C."/>
            <person name="Parker M."/>
            <person name="Quesneville H."/>
            <person name="Raymond J."/>
            <person name="Uhlig C."/>
            <person name="Valentin K.U."/>
            <person name="Worden A.Z."/>
            <person name="Armbrust E.V."/>
            <person name="Bowler C."/>
            <person name="Green B."/>
            <person name="Moulton V."/>
            <person name="Van Oosterhout C."/>
            <person name="Grigoriev I."/>
        </authorList>
    </citation>
    <scope>NUCLEOTIDE SEQUENCE [LARGE SCALE GENOMIC DNA]</scope>
    <source>
        <strain evidence="3 4">CCMP1102</strain>
    </source>
</reference>
<dbReference type="InterPro" id="IPR003034">
    <property type="entry name" value="SAP_dom"/>
</dbReference>
<dbReference type="PROSITE" id="PS50800">
    <property type="entry name" value="SAP"/>
    <property type="match status" value="1"/>
</dbReference>
<dbReference type="InterPro" id="IPR036361">
    <property type="entry name" value="SAP_dom_sf"/>
</dbReference>
<dbReference type="OrthoDB" id="207211at2759"/>
<feature type="compositionally biased region" description="Basic and acidic residues" evidence="1">
    <location>
        <begin position="56"/>
        <end position="76"/>
    </location>
</feature>
<dbReference type="Proteomes" id="UP000095751">
    <property type="component" value="Unassembled WGS sequence"/>
</dbReference>